<proteinExistence type="inferred from homology"/>
<dbReference type="AlphaFoldDB" id="A0A4R2GGD9"/>
<evidence type="ECO:0000313" key="5">
    <source>
        <dbReference type="EMBL" id="TCO07138.1"/>
    </source>
</evidence>
<dbReference type="Proteomes" id="UP000295221">
    <property type="component" value="Unassembled WGS sequence"/>
</dbReference>
<dbReference type="InterPro" id="IPR013477">
    <property type="entry name" value="NifV/FrbC"/>
</dbReference>
<comment type="similarity">
    <text evidence="1 3">Belongs to the alpha-IPM synthase/homocitrate synthase family.</text>
</comment>
<evidence type="ECO:0000259" key="4">
    <source>
        <dbReference type="PROSITE" id="PS50991"/>
    </source>
</evidence>
<feature type="domain" description="Pyruvate carboxyltransferase" evidence="4">
    <location>
        <begin position="7"/>
        <end position="258"/>
    </location>
</feature>
<keyword evidence="2 3" id="KW-0808">Transferase</keyword>
<dbReference type="PROSITE" id="PS00815">
    <property type="entry name" value="AIPM_HOMOCIT_SYNTH_1"/>
    <property type="match status" value="1"/>
</dbReference>
<dbReference type="CDD" id="cd07939">
    <property type="entry name" value="DRE_TIM_NifV"/>
    <property type="match status" value="1"/>
</dbReference>
<dbReference type="Gene3D" id="1.10.238.260">
    <property type="match status" value="1"/>
</dbReference>
<dbReference type="SUPFAM" id="SSF51569">
    <property type="entry name" value="Aldolase"/>
    <property type="match status" value="1"/>
</dbReference>
<comment type="caution">
    <text evidence="5">The sequence shown here is derived from an EMBL/GenBank/DDBJ whole genome shotgun (WGS) entry which is preliminary data.</text>
</comment>
<gene>
    <name evidence="5" type="ORF">EV194_110141</name>
</gene>
<dbReference type="Pfam" id="PF22617">
    <property type="entry name" value="HCS_D2"/>
    <property type="match status" value="1"/>
</dbReference>
<dbReference type="InterPro" id="IPR002034">
    <property type="entry name" value="AIPM/Hcit_synth_CS"/>
</dbReference>
<dbReference type="InterPro" id="IPR013785">
    <property type="entry name" value="Aldolase_TIM"/>
</dbReference>
<dbReference type="EMBL" id="SLWK01000010">
    <property type="protein sequence ID" value="TCO07138.1"/>
    <property type="molecule type" value="Genomic_DNA"/>
</dbReference>
<dbReference type="PANTHER" id="PTHR42880">
    <property type="entry name" value="HOMOCITRATE SYNTHASE"/>
    <property type="match status" value="1"/>
</dbReference>
<dbReference type="Gene3D" id="3.20.20.70">
    <property type="entry name" value="Aldolase class I"/>
    <property type="match status" value="1"/>
</dbReference>
<dbReference type="PROSITE" id="PS00816">
    <property type="entry name" value="AIPM_HOMOCIT_SYNTH_2"/>
    <property type="match status" value="1"/>
</dbReference>
<sequence length="404" mass="44715">MAKVKTPHFIDTTLRDGEQAPGVVFDLAEKMAICHLLDRTGITEVEIGTPAMGNKEINEIRYLCSSGFGFITTAWCRASIDDILAASRCGTDGVHISFPVSDILLNSMNRNRVWVMKNIKELLARALDLFPFVTVGAQDGSRCETSFLNEFIDAAEKYGAARIRIADTVGTLTPKQTSQLFSSIIKTHGSIPFEFHAHNDLGLATANILSAYDAGVQSFSVTVNGLGERAGNGALEEVAMAFEVGEKISCELDTTLFSQLSEMVAKTSNRPIHPSKPITGNLVLTHESGIHTASIIRDRNSYQLIHAESIGREETPFVFGKHSGRNSIIHFFKNLQIEISDEFCDEILSRVKEQAETYKTPIKEIELMDIYNQLLHENSSTLTENPVVLMRTSLSQIEEDWINE</sequence>
<dbReference type="InterPro" id="IPR000891">
    <property type="entry name" value="PYR_CT"/>
</dbReference>
<evidence type="ECO:0000256" key="1">
    <source>
        <dbReference type="ARBA" id="ARBA00006154"/>
    </source>
</evidence>
<keyword evidence="6" id="KW-1185">Reference proteome</keyword>
<protein>
    <submittedName>
        <fullName evidence="5">Homocitrate synthase NifV</fullName>
    </submittedName>
</protein>
<dbReference type="PANTHER" id="PTHR42880:SF1">
    <property type="entry name" value="ISOPROPYLMALATE_HOMOCITRATE_CITRAMALATE SYNTHASE FAMILY PROTEIN"/>
    <property type="match status" value="1"/>
</dbReference>
<dbReference type="Pfam" id="PF00682">
    <property type="entry name" value="HMGL-like"/>
    <property type="match status" value="1"/>
</dbReference>
<reference evidence="5 6" key="1">
    <citation type="submission" date="2019-03" db="EMBL/GenBank/DDBJ databases">
        <title>Genomic Encyclopedia of Type Strains, Phase IV (KMG-IV): sequencing the most valuable type-strain genomes for metagenomic binning, comparative biology and taxonomic classification.</title>
        <authorList>
            <person name="Goeker M."/>
        </authorList>
    </citation>
    <scope>NUCLEOTIDE SEQUENCE [LARGE SCALE GENOMIC DNA]</scope>
    <source>
        <strain evidence="5 6">DSM 24179</strain>
    </source>
</reference>
<name>A0A4R2GGD9_9BACT</name>
<evidence type="ECO:0000256" key="2">
    <source>
        <dbReference type="ARBA" id="ARBA00022679"/>
    </source>
</evidence>
<evidence type="ECO:0000256" key="3">
    <source>
        <dbReference type="RuleBase" id="RU003523"/>
    </source>
</evidence>
<accession>A0A4R2GGD9</accession>
<dbReference type="PROSITE" id="PS50991">
    <property type="entry name" value="PYR_CT"/>
    <property type="match status" value="1"/>
</dbReference>
<dbReference type="RefSeq" id="WP_132434469.1">
    <property type="nucleotide sequence ID" value="NZ_SLWK01000010.1"/>
</dbReference>
<dbReference type="InterPro" id="IPR054691">
    <property type="entry name" value="LeuA/HCS_post-cat"/>
</dbReference>
<dbReference type="GO" id="GO:0019752">
    <property type="term" value="P:carboxylic acid metabolic process"/>
    <property type="evidence" value="ECO:0007669"/>
    <property type="project" value="InterPro"/>
</dbReference>
<evidence type="ECO:0000313" key="6">
    <source>
        <dbReference type="Proteomes" id="UP000295221"/>
    </source>
</evidence>
<dbReference type="GO" id="GO:0046912">
    <property type="term" value="F:acyltransferase activity, acyl groups converted into alkyl on transfer"/>
    <property type="evidence" value="ECO:0007669"/>
    <property type="project" value="InterPro"/>
</dbReference>
<dbReference type="OrthoDB" id="9804858at2"/>
<organism evidence="5 6">
    <name type="scientific">Natronoflexus pectinivorans</name>
    <dbReference type="NCBI Taxonomy" id="682526"/>
    <lineage>
        <taxon>Bacteria</taxon>
        <taxon>Pseudomonadati</taxon>
        <taxon>Bacteroidota</taxon>
        <taxon>Bacteroidia</taxon>
        <taxon>Marinilabiliales</taxon>
        <taxon>Marinilabiliaceae</taxon>
        <taxon>Natronoflexus</taxon>
    </lineage>
</organism>